<comment type="caution">
    <text evidence="1">The sequence shown here is derived from an EMBL/GenBank/DDBJ whole genome shotgun (WGS) entry which is preliminary data.</text>
</comment>
<dbReference type="Proteomes" id="UP001231649">
    <property type="component" value="Chromosome 8"/>
</dbReference>
<name>A0ACC2QS96_9NEOP</name>
<gene>
    <name evidence="1" type="ORF">PYW08_015993</name>
</gene>
<sequence>MLFNVLPSTKISVSNSKVTPVTIQQPKRNNFVPKKTVSSTQAIKYDLYAALLVAINRLYFLKPNKFILLLSYIYTIFMPILVWGIMYNAQELSVSYSVFKYTCCTEYLILITITLLASRSKLINLIRDLDKFDELLNISKDLNIIDSGSTSIFWLSGCFIYSLCEYIACYFYLTVFIDRTVFCFYVMLLAHDCEQILFFVLLRTIYMRLRVIKAHVLKVFSAENSSNNYGRKLNKVEALSNNAQLDISSLHRVYDLLHKCAEQLNSIMNLPFGKTTILYLFGRGMKYTGLVVVPCYYSRVTSSQVTAIRTCLHDAVNSFPLDKIERRKVKAFFQLTKENEFTYALGGVIRLNMSLPLSYMSLCTTYLVISIQFSKFFD</sequence>
<keyword evidence="2" id="KW-1185">Reference proteome</keyword>
<reference evidence="1" key="1">
    <citation type="submission" date="2023-03" db="EMBL/GenBank/DDBJ databases">
        <title>Chromosome-level genomes of two armyworms, Mythimna separata and Mythimna loreyi, provide insights into the biosynthesis and reception of sex pheromones.</title>
        <authorList>
            <person name="Zhao H."/>
        </authorList>
    </citation>
    <scope>NUCLEOTIDE SEQUENCE</scope>
    <source>
        <strain evidence="1">BeijingLab</strain>
    </source>
</reference>
<dbReference type="EMBL" id="CM056784">
    <property type="protein sequence ID" value="KAJ8724519.1"/>
    <property type="molecule type" value="Genomic_DNA"/>
</dbReference>
<organism evidence="1 2">
    <name type="scientific">Mythimna loreyi</name>
    <dbReference type="NCBI Taxonomy" id="667449"/>
    <lineage>
        <taxon>Eukaryota</taxon>
        <taxon>Metazoa</taxon>
        <taxon>Ecdysozoa</taxon>
        <taxon>Arthropoda</taxon>
        <taxon>Hexapoda</taxon>
        <taxon>Insecta</taxon>
        <taxon>Pterygota</taxon>
        <taxon>Neoptera</taxon>
        <taxon>Endopterygota</taxon>
        <taxon>Lepidoptera</taxon>
        <taxon>Glossata</taxon>
        <taxon>Ditrysia</taxon>
        <taxon>Noctuoidea</taxon>
        <taxon>Noctuidae</taxon>
        <taxon>Noctuinae</taxon>
        <taxon>Hadenini</taxon>
        <taxon>Mythimna</taxon>
    </lineage>
</organism>
<proteinExistence type="predicted"/>
<evidence type="ECO:0000313" key="2">
    <source>
        <dbReference type="Proteomes" id="UP001231649"/>
    </source>
</evidence>
<protein>
    <submittedName>
        <fullName evidence="1">Uncharacterized protein</fullName>
    </submittedName>
</protein>
<accession>A0ACC2QS96</accession>
<evidence type="ECO:0000313" key="1">
    <source>
        <dbReference type="EMBL" id="KAJ8724519.1"/>
    </source>
</evidence>